<dbReference type="PRINTS" id="PR01036">
    <property type="entry name" value="TCRTETB"/>
</dbReference>
<name>A0A421B4S2_9PSEU</name>
<feature type="domain" description="Major facilitator superfamily (MFS) profile" evidence="6">
    <location>
        <begin position="11"/>
        <end position="462"/>
    </location>
</feature>
<evidence type="ECO:0000256" key="5">
    <source>
        <dbReference type="SAM" id="Phobius"/>
    </source>
</evidence>
<evidence type="ECO:0000256" key="2">
    <source>
        <dbReference type="ARBA" id="ARBA00022692"/>
    </source>
</evidence>
<evidence type="ECO:0000259" key="6">
    <source>
        <dbReference type="PROSITE" id="PS50850"/>
    </source>
</evidence>
<dbReference type="GO" id="GO:0022857">
    <property type="term" value="F:transmembrane transporter activity"/>
    <property type="evidence" value="ECO:0007669"/>
    <property type="project" value="InterPro"/>
</dbReference>
<dbReference type="EMBL" id="RCDD01000002">
    <property type="protein sequence ID" value="RLK59354.1"/>
    <property type="molecule type" value="Genomic_DNA"/>
</dbReference>
<dbReference type="PROSITE" id="PS50850">
    <property type="entry name" value="MFS"/>
    <property type="match status" value="1"/>
</dbReference>
<feature type="transmembrane region" description="Helical" evidence="5">
    <location>
        <begin position="77"/>
        <end position="94"/>
    </location>
</feature>
<evidence type="ECO:0000256" key="1">
    <source>
        <dbReference type="ARBA" id="ARBA00004651"/>
    </source>
</evidence>
<feature type="transmembrane region" description="Helical" evidence="5">
    <location>
        <begin position="411"/>
        <end position="428"/>
    </location>
</feature>
<feature type="transmembrane region" description="Helical" evidence="5">
    <location>
        <begin position="434"/>
        <end position="457"/>
    </location>
</feature>
<feature type="transmembrane region" description="Helical" evidence="5">
    <location>
        <begin position="12"/>
        <end position="33"/>
    </location>
</feature>
<gene>
    <name evidence="7" type="ORF">CLV68_3841</name>
</gene>
<feature type="transmembrane region" description="Helical" evidence="5">
    <location>
        <begin position="308"/>
        <end position="329"/>
    </location>
</feature>
<evidence type="ECO:0000313" key="7">
    <source>
        <dbReference type="EMBL" id="RLK59354.1"/>
    </source>
</evidence>
<feature type="transmembrane region" description="Helical" evidence="5">
    <location>
        <begin position="100"/>
        <end position="117"/>
    </location>
</feature>
<feature type="transmembrane region" description="Helical" evidence="5">
    <location>
        <begin position="364"/>
        <end position="390"/>
    </location>
</feature>
<proteinExistence type="predicted"/>
<accession>A0A421B4S2</accession>
<feature type="transmembrane region" description="Helical" evidence="5">
    <location>
        <begin position="198"/>
        <end position="217"/>
    </location>
</feature>
<keyword evidence="2 5" id="KW-0812">Transmembrane</keyword>
<organism evidence="7 8">
    <name type="scientific">Actinokineospora cianjurensis</name>
    <dbReference type="NCBI Taxonomy" id="585224"/>
    <lineage>
        <taxon>Bacteria</taxon>
        <taxon>Bacillati</taxon>
        <taxon>Actinomycetota</taxon>
        <taxon>Actinomycetes</taxon>
        <taxon>Pseudonocardiales</taxon>
        <taxon>Pseudonocardiaceae</taxon>
        <taxon>Actinokineospora</taxon>
    </lineage>
</organism>
<dbReference type="Proteomes" id="UP000282454">
    <property type="component" value="Unassembled WGS sequence"/>
</dbReference>
<comment type="subcellular location">
    <subcellularLocation>
        <location evidence="1">Cell membrane</location>
        <topology evidence="1">Multi-pass membrane protein</topology>
    </subcellularLocation>
</comment>
<feature type="transmembrane region" description="Helical" evidence="5">
    <location>
        <begin position="229"/>
        <end position="247"/>
    </location>
</feature>
<dbReference type="CDD" id="cd17321">
    <property type="entry name" value="MFS_MMR_MDR_like"/>
    <property type="match status" value="1"/>
</dbReference>
<comment type="caution">
    <text evidence="7">The sequence shown here is derived from an EMBL/GenBank/DDBJ whole genome shotgun (WGS) entry which is preliminary data.</text>
</comment>
<dbReference type="InterPro" id="IPR036259">
    <property type="entry name" value="MFS_trans_sf"/>
</dbReference>
<keyword evidence="4 5" id="KW-0472">Membrane</keyword>
<dbReference type="Gene3D" id="1.20.1250.20">
    <property type="entry name" value="MFS general substrate transporter like domains"/>
    <property type="match status" value="1"/>
</dbReference>
<feature type="transmembrane region" description="Helical" evidence="5">
    <location>
        <begin position="167"/>
        <end position="186"/>
    </location>
</feature>
<dbReference type="Gene3D" id="1.20.1720.10">
    <property type="entry name" value="Multidrug resistance protein D"/>
    <property type="match status" value="1"/>
</dbReference>
<feature type="transmembrane region" description="Helical" evidence="5">
    <location>
        <begin position="45"/>
        <end position="65"/>
    </location>
</feature>
<dbReference type="GO" id="GO:0005886">
    <property type="term" value="C:plasma membrane"/>
    <property type="evidence" value="ECO:0007669"/>
    <property type="project" value="UniProtKB-SubCell"/>
</dbReference>
<evidence type="ECO:0000256" key="3">
    <source>
        <dbReference type="ARBA" id="ARBA00022989"/>
    </source>
</evidence>
<keyword evidence="8" id="KW-1185">Reference proteome</keyword>
<keyword evidence="3 5" id="KW-1133">Transmembrane helix</keyword>
<feature type="transmembrane region" description="Helical" evidence="5">
    <location>
        <begin position="138"/>
        <end position="161"/>
    </location>
</feature>
<dbReference type="PANTHER" id="PTHR42718">
    <property type="entry name" value="MAJOR FACILITATOR SUPERFAMILY MULTIDRUG TRANSPORTER MFSC"/>
    <property type="match status" value="1"/>
</dbReference>
<protein>
    <submittedName>
        <fullName evidence="7">EmrB/QacA subfamily drug resistance transporter</fullName>
    </submittedName>
</protein>
<feature type="transmembrane region" description="Helical" evidence="5">
    <location>
        <begin position="336"/>
        <end position="358"/>
    </location>
</feature>
<dbReference type="InterPro" id="IPR020846">
    <property type="entry name" value="MFS_dom"/>
</dbReference>
<feature type="transmembrane region" description="Helical" evidence="5">
    <location>
        <begin position="268"/>
        <end position="296"/>
    </location>
</feature>
<dbReference type="SUPFAM" id="SSF103473">
    <property type="entry name" value="MFS general substrate transporter"/>
    <property type="match status" value="1"/>
</dbReference>
<dbReference type="PANTHER" id="PTHR42718:SF39">
    <property type="entry name" value="ACTINORHODIN TRANSPORTER-RELATED"/>
    <property type="match status" value="1"/>
</dbReference>
<dbReference type="AlphaFoldDB" id="A0A421B4S2"/>
<dbReference type="InterPro" id="IPR011701">
    <property type="entry name" value="MFS"/>
</dbReference>
<sequence>MTDPDPRRWRALAVTQAAGFMSLLDVSIVNVALPSMQADLGAGAGGIQWVVSGYALTFGLSLVAGGRLGDALGRRRMFLVALSVFVLTSALAGAAPNLTWLVLARLAQGLAGGLLTPQNSGLIQDLFQGAERGKAFGVLGATIGVSTAVGPIAGGLILAWFGDPQGWPWVFYVNLPIGVVALVLAMRLLPKDRPTGRVDIDLVGALLLGATVLAVLLPLVRADSGGLTSLWWLFPLAVALGWLFLRWERHLVRRGRAPLLDLRLFTETPGYVAGAGIGLAYFCGFSGIWLVFAVFFQAGLGYTPLESGLAVTPFAIGSAVAAAVAGRVVDRWGRLITVLGLTAVGVGLAAVAVVLLVVPGNAAGAWIAVPMVLAGVGGGAVISPNTTLTLTSVPNRLAGVAGGVLQTGQRIGTAVGTATLAAVFYAVLGGTGRYPAAIAVALFAAVALVAVAFVLAVRDLRMAERVPQGG</sequence>
<dbReference type="Pfam" id="PF07690">
    <property type="entry name" value="MFS_1"/>
    <property type="match status" value="1"/>
</dbReference>
<reference evidence="7 8" key="1">
    <citation type="submission" date="2018-10" db="EMBL/GenBank/DDBJ databases">
        <title>Genomic Encyclopedia of Archaeal and Bacterial Type Strains, Phase II (KMG-II): from individual species to whole genera.</title>
        <authorList>
            <person name="Goeker M."/>
        </authorList>
    </citation>
    <scope>NUCLEOTIDE SEQUENCE [LARGE SCALE GENOMIC DNA]</scope>
    <source>
        <strain evidence="7 8">DSM 45657</strain>
    </source>
</reference>
<evidence type="ECO:0000313" key="8">
    <source>
        <dbReference type="Proteomes" id="UP000282454"/>
    </source>
</evidence>
<evidence type="ECO:0000256" key="4">
    <source>
        <dbReference type="ARBA" id="ARBA00023136"/>
    </source>
</evidence>